<dbReference type="OrthoDB" id="45930at2759"/>
<evidence type="ECO:0000313" key="3">
    <source>
        <dbReference type="EMBL" id="RJE22165.1"/>
    </source>
</evidence>
<name>A0A3A2ZW03_9EURO</name>
<feature type="compositionally biased region" description="Low complexity" evidence="1">
    <location>
        <begin position="528"/>
        <end position="542"/>
    </location>
</feature>
<proteinExistence type="predicted"/>
<keyword evidence="4" id="KW-1185">Reference proteome</keyword>
<feature type="compositionally biased region" description="Polar residues" evidence="1">
    <location>
        <begin position="507"/>
        <end position="517"/>
    </location>
</feature>
<dbReference type="Pfam" id="PF04882">
    <property type="entry name" value="Peroxin-3"/>
    <property type="match status" value="1"/>
</dbReference>
<dbReference type="Proteomes" id="UP000266188">
    <property type="component" value="Unassembled WGS sequence"/>
</dbReference>
<dbReference type="GO" id="GO:0005778">
    <property type="term" value="C:peroxisomal membrane"/>
    <property type="evidence" value="ECO:0007669"/>
    <property type="project" value="InterPro"/>
</dbReference>
<evidence type="ECO:0000256" key="1">
    <source>
        <dbReference type="SAM" id="MobiDB-lite"/>
    </source>
</evidence>
<feature type="compositionally biased region" description="Polar residues" evidence="1">
    <location>
        <begin position="484"/>
        <end position="494"/>
    </location>
</feature>
<dbReference type="AlphaFoldDB" id="A0A3A2ZW03"/>
<feature type="region of interest" description="Disordered" evidence="1">
    <location>
        <begin position="475"/>
        <end position="551"/>
    </location>
</feature>
<feature type="transmembrane region" description="Helical" evidence="2">
    <location>
        <begin position="16"/>
        <end position="34"/>
    </location>
</feature>
<evidence type="ECO:0000256" key="2">
    <source>
        <dbReference type="SAM" id="Phobius"/>
    </source>
</evidence>
<gene>
    <name evidence="3" type="ORF">PHISCL_05485</name>
</gene>
<dbReference type="STRING" id="2070753.A0A3A2ZW03"/>
<keyword evidence="2" id="KW-0812">Transmembrane</keyword>
<dbReference type="InterPro" id="IPR006966">
    <property type="entry name" value="Peroxin-3"/>
</dbReference>
<protein>
    <submittedName>
        <fullName evidence="3">Peroxisomal membrane protein</fullName>
    </submittedName>
</protein>
<accession>A0A3A2ZW03</accession>
<dbReference type="PANTHER" id="PTHR28080:SF1">
    <property type="entry name" value="PEROXISOMAL BIOGENESIS FACTOR 3"/>
    <property type="match status" value="1"/>
</dbReference>
<dbReference type="GO" id="GO:0045046">
    <property type="term" value="P:protein import into peroxisome membrane"/>
    <property type="evidence" value="ECO:0007669"/>
    <property type="project" value="TreeGrafter"/>
</dbReference>
<keyword evidence="2" id="KW-1133">Transmembrane helix</keyword>
<dbReference type="PANTHER" id="PTHR28080">
    <property type="entry name" value="PEROXISOMAL BIOGENESIS FACTOR 3"/>
    <property type="match status" value="1"/>
</dbReference>
<sequence>MIGATRRWIRRNRRGLAIGAGVIGAGYLAGQYVLSKISEARERMSSDRIARENLRRRFEQNQTDCTYTVLALLPTAAEDILEALPVEELTQELQRKRAERLAKLNAGDAVSSEMSSVTPSLADDDRRSLSSEGFLHTSQLGEGGEEQSKPKRNKTQLWNEVKITCTFYVLPFERILSGANRRRDAAITRSFTLIYTLTLLTIFTRIQLNLLGRRNYLSSVISLATPPENQSTISLEDHDDDDLTQTLGNDFDTNRRYLAFSWWLLHRGWRQLLDEVQAAVEEAFGPLNPREDISLSKLSELTVEVRKKIEGSTEEDRRSRKWLSYLLPPQEEEENLLKESGVLGAETPPSSHAATTLRHLLNETADLIESPSFTHVLTLLNNEGFATLVEQKCAQGAFKSESSPQSFTSLAVGGTSEVKTKLANVLAVMARQAHVIGNGTNPPNEYLSAMDQGVRELESFAAVVYSSNFNVDLLGAGQKPEQPRQANVDSDTQPSPAPVVGEKEGTMNISDDNNINLNPEGDDVVHSESAVPAAAEGGAPPEKTGEESAFEKAWGKAIIDDKVAEQQDG</sequence>
<dbReference type="EMBL" id="MVGC01000182">
    <property type="protein sequence ID" value="RJE22165.1"/>
    <property type="molecule type" value="Genomic_DNA"/>
</dbReference>
<keyword evidence="2" id="KW-0472">Membrane</keyword>
<organism evidence="3 4">
    <name type="scientific">Aspergillus sclerotialis</name>
    <dbReference type="NCBI Taxonomy" id="2070753"/>
    <lineage>
        <taxon>Eukaryota</taxon>
        <taxon>Fungi</taxon>
        <taxon>Dikarya</taxon>
        <taxon>Ascomycota</taxon>
        <taxon>Pezizomycotina</taxon>
        <taxon>Eurotiomycetes</taxon>
        <taxon>Eurotiomycetidae</taxon>
        <taxon>Eurotiales</taxon>
        <taxon>Aspergillaceae</taxon>
        <taxon>Aspergillus</taxon>
        <taxon>Aspergillus subgen. Polypaecilum</taxon>
    </lineage>
</organism>
<dbReference type="GO" id="GO:0030674">
    <property type="term" value="F:protein-macromolecule adaptor activity"/>
    <property type="evidence" value="ECO:0007669"/>
    <property type="project" value="TreeGrafter"/>
</dbReference>
<evidence type="ECO:0000313" key="4">
    <source>
        <dbReference type="Proteomes" id="UP000266188"/>
    </source>
</evidence>
<comment type="caution">
    <text evidence="3">The sequence shown here is derived from an EMBL/GenBank/DDBJ whole genome shotgun (WGS) entry which is preliminary data.</text>
</comment>
<reference evidence="4" key="1">
    <citation type="submission" date="2017-02" db="EMBL/GenBank/DDBJ databases">
        <authorList>
            <person name="Tafer H."/>
            <person name="Lopandic K."/>
        </authorList>
    </citation>
    <scope>NUCLEOTIDE SEQUENCE [LARGE SCALE GENOMIC DNA]</scope>
    <source>
        <strain evidence="4">CBS 366.77</strain>
    </source>
</reference>